<keyword evidence="1" id="KW-1133">Transmembrane helix</keyword>
<dbReference type="Proteomes" id="UP000238479">
    <property type="component" value="Chromosome 1"/>
</dbReference>
<protein>
    <submittedName>
        <fullName evidence="2">Uncharacterized protein</fullName>
    </submittedName>
</protein>
<dbReference type="AlphaFoldDB" id="A0A2P6S880"/>
<dbReference type="Gramene" id="PRQ54901">
    <property type="protein sequence ID" value="PRQ54901"/>
    <property type="gene ID" value="RchiOBHm_Chr1g0318751"/>
</dbReference>
<name>A0A2P6S880_ROSCH</name>
<keyword evidence="1" id="KW-0472">Membrane</keyword>
<feature type="transmembrane region" description="Helical" evidence="1">
    <location>
        <begin position="6"/>
        <end position="24"/>
    </location>
</feature>
<keyword evidence="1" id="KW-0812">Transmembrane</keyword>
<dbReference type="EMBL" id="PDCK01000039">
    <property type="protein sequence ID" value="PRQ54901.1"/>
    <property type="molecule type" value="Genomic_DNA"/>
</dbReference>
<comment type="caution">
    <text evidence="2">The sequence shown here is derived from an EMBL/GenBank/DDBJ whole genome shotgun (WGS) entry which is preliminary data.</text>
</comment>
<accession>A0A2P6S880</accession>
<organism evidence="2 3">
    <name type="scientific">Rosa chinensis</name>
    <name type="common">China rose</name>
    <dbReference type="NCBI Taxonomy" id="74649"/>
    <lineage>
        <taxon>Eukaryota</taxon>
        <taxon>Viridiplantae</taxon>
        <taxon>Streptophyta</taxon>
        <taxon>Embryophyta</taxon>
        <taxon>Tracheophyta</taxon>
        <taxon>Spermatophyta</taxon>
        <taxon>Magnoliopsida</taxon>
        <taxon>eudicotyledons</taxon>
        <taxon>Gunneridae</taxon>
        <taxon>Pentapetalae</taxon>
        <taxon>rosids</taxon>
        <taxon>fabids</taxon>
        <taxon>Rosales</taxon>
        <taxon>Rosaceae</taxon>
        <taxon>Rosoideae</taxon>
        <taxon>Rosoideae incertae sedis</taxon>
        <taxon>Rosa</taxon>
    </lineage>
</organism>
<sequence>MDLWVGFGLLPASLVMVAVFIGWWSKDGVLQWSNHMDPISSSIGGIDQMLLGSVNSRSGIRVLFRSGMT</sequence>
<evidence type="ECO:0000256" key="1">
    <source>
        <dbReference type="SAM" id="Phobius"/>
    </source>
</evidence>
<keyword evidence="3" id="KW-1185">Reference proteome</keyword>
<reference evidence="2 3" key="1">
    <citation type="journal article" date="2018" name="Nat. Genet.">
        <title>The Rosa genome provides new insights in the design of modern roses.</title>
        <authorList>
            <person name="Bendahmane M."/>
        </authorList>
    </citation>
    <scope>NUCLEOTIDE SEQUENCE [LARGE SCALE GENOMIC DNA]</scope>
    <source>
        <strain evidence="3">cv. Old Blush</strain>
    </source>
</reference>
<gene>
    <name evidence="2" type="ORF">RchiOBHm_Chr1g0318751</name>
</gene>
<evidence type="ECO:0000313" key="3">
    <source>
        <dbReference type="Proteomes" id="UP000238479"/>
    </source>
</evidence>
<evidence type="ECO:0000313" key="2">
    <source>
        <dbReference type="EMBL" id="PRQ54901.1"/>
    </source>
</evidence>
<proteinExistence type="predicted"/>